<sequence>MRLSLSLLLVPAACAAIDPTLYVYSGNDSFQNQAAAFTCVGLFNRPDSPNTVYPDGVYSTGSTTGEDSILQDLYGIEKSSNLVTWDEFMNACFEDVAKGYILYDGIGMQTVVPNVLAMAAVLDAVPVDLANCADDWANIDLDKYEMLLDTTTEWSGFNPHDATEWVWDKYGSNFKGMAKMNPGWDQKSKHQILNPELTGTPNVGLVDWIVREKLFNFFLQDGCVPLTKEHRLFEKIVTNNDLPKPIAVWGYDNSIHAFGGSLYEAETTCSNEHNLGQIASEGLMNLAFFARLPPSEVTPPPNPHEGLVYDPSKVYVTFVVGDGDNISMLYGRNFHEEYIPDRRSRCGGNNTDTCFPMVWSYNPHAFEVSPALTNYMFEFAADTNRDFFMGPPSGDLYAYPSIMDDESKTNFVANMEEDFGKWGSRASVHWEWFYSWISSVDNYFNLFGSRGATGFFLTTVPYMFPMPLFFQGDDYKVVGENKNVVLFKSNEWRGTDDTRNKESVDNMAAKLNALEGGSILHLYHTSDGGNTPENFSKLAPKLDNHVVIVNADTLIDMVIQKEKLAQ</sequence>
<dbReference type="Pfam" id="PF14323">
    <property type="entry name" value="GxGYxYP_C"/>
    <property type="match status" value="1"/>
</dbReference>
<reference evidence="3 4" key="1">
    <citation type="journal article" date="2023" name="Commun. Biol.">
        <title>Genome analysis of Parmales, the sister group of diatoms, reveals the evolutionary specialization of diatoms from phago-mixotrophs to photoautotrophs.</title>
        <authorList>
            <person name="Ban H."/>
            <person name="Sato S."/>
            <person name="Yoshikawa S."/>
            <person name="Yamada K."/>
            <person name="Nakamura Y."/>
            <person name="Ichinomiya M."/>
            <person name="Sato N."/>
            <person name="Blanc-Mathieu R."/>
            <person name="Endo H."/>
            <person name="Kuwata A."/>
            <person name="Ogata H."/>
        </authorList>
    </citation>
    <scope>NUCLEOTIDE SEQUENCE [LARGE SCALE GENOMIC DNA]</scope>
</reference>
<dbReference type="PANTHER" id="PTHR37321:SF1">
    <property type="entry name" value="EXPORTED PROTEIN"/>
    <property type="match status" value="1"/>
</dbReference>
<feature type="domain" description="GxGYxYP putative glycoside hydrolase C-terminal" evidence="2">
    <location>
        <begin position="313"/>
        <end position="417"/>
    </location>
</feature>
<gene>
    <name evidence="3" type="ORF">TeGR_g12963</name>
</gene>
<keyword evidence="4" id="KW-1185">Reference proteome</keyword>
<dbReference type="InterPro" id="IPR038410">
    <property type="entry name" value="GxGYxYP_C_sf"/>
</dbReference>
<name>A0ABQ6N0Y8_9STRA</name>
<dbReference type="PANTHER" id="PTHR37321">
    <property type="entry name" value="EXPORTED PROTEIN-RELATED"/>
    <property type="match status" value="1"/>
</dbReference>
<comment type="caution">
    <text evidence="3">The sequence shown here is derived from an EMBL/GenBank/DDBJ whole genome shotgun (WGS) entry which is preliminary data.</text>
</comment>
<evidence type="ECO:0000256" key="1">
    <source>
        <dbReference type="SAM" id="SignalP"/>
    </source>
</evidence>
<dbReference type="Proteomes" id="UP001165060">
    <property type="component" value="Unassembled WGS sequence"/>
</dbReference>
<dbReference type="EMBL" id="BRYB01004791">
    <property type="protein sequence ID" value="GMI36902.1"/>
    <property type="molecule type" value="Genomic_DNA"/>
</dbReference>
<protein>
    <recommendedName>
        <fullName evidence="2">GxGYxYP putative glycoside hydrolase C-terminal domain-containing protein</fullName>
    </recommendedName>
</protein>
<dbReference type="Gene3D" id="3.20.20.490">
    <property type="entry name" value="GxGYxYP glycoside hydrolase, C-terminal domain"/>
    <property type="match status" value="1"/>
</dbReference>
<dbReference type="InterPro" id="IPR025832">
    <property type="entry name" value="GxGYxYP_C"/>
</dbReference>
<keyword evidence="1" id="KW-0732">Signal</keyword>
<accession>A0ABQ6N0Y8</accession>
<proteinExistence type="predicted"/>
<organism evidence="3 4">
    <name type="scientific">Tetraparma gracilis</name>
    <dbReference type="NCBI Taxonomy" id="2962635"/>
    <lineage>
        <taxon>Eukaryota</taxon>
        <taxon>Sar</taxon>
        <taxon>Stramenopiles</taxon>
        <taxon>Ochrophyta</taxon>
        <taxon>Bolidophyceae</taxon>
        <taxon>Parmales</taxon>
        <taxon>Triparmaceae</taxon>
        <taxon>Tetraparma</taxon>
    </lineage>
</organism>
<feature type="chain" id="PRO_5046770594" description="GxGYxYP putative glycoside hydrolase C-terminal domain-containing protein" evidence="1">
    <location>
        <begin position="16"/>
        <end position="566"/>
    </location>
</feature>
<feature type="signal peptide" evidence="1">
    <location>
        <begin position="1"/>
        <end position="15"/>
    </location>
</feature>
<evidence type="ECO:0000313" key="4">
    <source>
        <dbReference type="Proteomes" id="UP001165060"/>
    </source>
</evidence>
<evidence type="ECO:0000259" key="2">
    <source>
        <dbReference type="Pfam" id="PF14323"/>
    </source>
</evidence>
<evidence type="ECO:0000313" key="3">
    <source>
        <dbReference type="EMBL" id="GMI36902.1"/>
    </source>
</evidence>